<evidence type="ECO:0000313" key="3">
    <source>
        <dbReference type="EMBL" id="KIL66290.1"/>
    </source>
</evidence>
<keyword evidence="1" id="KW-0175">Coiled coil</keyword>
<dbReference type="PANTHER" id="PTHR28594">
    <property type="entry name" value="ATR-INTERACTING PROTEIN"/>
    <property type="match status" value="1"/>
</dbReference>
<gene>
    <name evidence="3" type="ORF">M378DRAFT_10271</name>
</gene>
<protein>
    <submittedName>
        <fullName evidence="3">Uncharacterized protein</fullName>
    </submittedName>
</protein>
<evidence type="ECO:0000313" key="4">
    <source>
        <dbReference type="Proteomes" id="UP000054549"/>
    </source>
</evidence>
<organism evidence="3 4">
    <name type="scientific">Amanita muscaria (strain Koide BX008)</name>
    <dbReference type="NCBI Taxonomy" id="946122"/>
    <lineage>
        <taxon>Eukaryota</taxon>
        <taxon>Fungi</taxon>
        <taxon>Dikarya</taxon>
        <taxon>Basidiomycota</taxon>
        <taxon>Agaricomycotina</taxon>
        <taxon>Agaricomycetes</taxon>
        <taxon>Agaricomycetidae</taxon>
        <taxon>Agaricales</taxon>
        <taxon>Pluteineae</taxon>
        <taxon>Amanitaceae</taxon>
        <taxon>Amanita</taxon>
    </lineage>
</organism>
<proteinExistence type="predicted"/>
<dbReference type="PANTHER" id="PTHR28594:SF1">
    <property type="entry name" value="ATR-INTERACTING PROTEIN"/>
    <property type="match status" value="1"/>
</dbReference>
<dbReference type="EMBL" id="KN818237">
    <property type="protein sequence ID" value="KIL66290.1"/>
    <property type="molecule type" value="Genomic_DNA"/>
</dbReference>
<feature type="region of interest" description="Disordered" evidence="2">
    <location>
        <begin position="817"/>
        <end position="837"/>
    </location>
</feature>
<evidence type="ECO:0000256" key="2">
    <source>
        <dbReference type="SAM" id="MobiDB-lite"/>
    </source>
</evidence>
<feature type="region of interest" description="Disordered" evidence="2">
    <location>
        <begin position="283"/>
        <end position="303"/>
    </location>
</feature>
<dbReference type="STRING" id="946122.A0A0C2SSI2"/>
<reference evidence="3 4" key="1">
    <citation type="submission" date="2014-04" db="EMBL/GenBank/DDBJ databases">
        <title>Evolutionary Origins and Diversification of the Mycorrhizal Mutualists.</title>
        <authorList>
            <consortium name="DOE Joint Genome Institute"/>
            <consortium name="Mycorrhizal Genomics Consortium"/>
            <person name="Kohler A."/>
            <person name="Kuo A."/>
            <person name="Nagy L.G."/>
            <person name="Floudas D."/>
            <person name="Copeland A."/>
            <person name="Barry K.W."/>
            <person name="Cichocki N."/>
            <person name="Veneault-Fourrey C."/>
            <person name="LaButti K."/>
            <person name="Lindquist E.A."/>
            <person name="Lipzen A."/>
            <person name="Lundell T."/>
            <person name="Morin E."/>
            <person name="Murat C."/>
            <person name="Riley R."/>
            <person name="Ohm R."/>
            <person name="Sun H."/>
            <person name="Tunlid A."/>
            <person name="Henrissat B."/>
            <person name="Grigoriev I.V."/>
            <person name="Hibbett D.S."/>
            <person name="Martin F."/>
        </authorList>
    </citation>
    <scope>NUCLEOTIDE SEQUENCE [LARGE SCALE GENOMIC DNA]</scope>
    <source>
        <strain evidence="3 4">Koide BX008</strain>
    </source>
</reference>
<dbReference type="GO" id="GO:0000077">
    <property type="term" value="P:DNA damage checkpoint signaling"/>
    <property type="evidence" value="ECO:0007669"/>
    <property type="project" value="InterPro"/>
</dbReference>
<sequence length="837" mass="93015">MDDSDDYFVEDIALDDETLALLDREERRYLASQKIACTPPVSKRRKTDYGWKPGFVHPWDSDYENLPEISVQADGTYSVHDTTRNTSDAAVLSHGANSNAANESGNITTGATAMTTIRTGRDEAIHALQRSTTSDLELKDASMQRTPRSCAEETGHSHDLQALEHSMQELHAENQRIQLALKQEIDARLTKEGEVTILRNGIEKTAQEHAAQIARVKAAKDEAIDKQTQIQMEMKEEIERIKTQLIFKQQEIESSLRRAPSSARVHKIYKDPLKTPAHKLSWEPASDIAGPSSLQHAETPMPRRSLKKTGYAGILPGFQNAFMASPTVRRQTDIFGPDNPPPSSLVPESPPSSPIRHLKMNLNDYPTLTHPDPGLAYGLMEDDEAEMPVVDEDENTQGNSLWQDIQCEPVSLMIELSRIILTHSMPNSAHPTLQLILATPLELRDTDAVQFLAAASDILQIIASLPVISDITHAVRHICSPLVTMLHVVGKSDQCHSIESLINLLTVLVFSMPEFGTHLLSFISASSGSSCASAVREIIIHHLHAANKSEASDSIASEIFSFLEVMCLRGREDTIARLSPLLLDGGVWATLLHSSQPEWFLARSCRILVLFASYEVLARQLLDVYAPVSTEGVRSTNQGGLLLIDRLSTFLMEATEAHDKAMNEHILTILATLSVSHPESLATLINNDYLIPSLVCFLSHLTNPLWEEDEKLTTAPHAVHPFIRMTKQTVTLMHHLVFAADSSFNLRFRLHHNPHRALAGLHHMFIVSCGRLSYAEPPMWIDKNGRHELELLSGKDLLDAVVDGPEGESVWSLYQEDLDKEQSEPDEGEMEARLLGD</sequence>
<name>A0A0C2SSI2_AMAMK</name>
<keyword evidence="4" id="KW-1185">Reference proteome</keyword>
<feature type="coiled-coil region" evidence="1">
    <location>
        <begin position="160"/>
        <end position="251"/>
    </location>
</feature>
<dbReference type="InParanoid" id="A0A0C2SSI2"/>
<accession>A0A0C2SSI2</accession>
<dbReference type="HOGENOM" id="CLU_009272_0_0_1"/>
<dbReference type="InterPro" id="IPR033349">
    <property type="entry name" value="ATRIP"/>
</dbReference>
<dbReference type="OrthoDB" id="3366922at2759"/>
<dbReference type="AlphaFoldDB" id="A0A0C2SSI2"/>
<feature type="compositionally biased region" description="Acidic residues" evidence="2">
    <location>
        <begin position="817"/>
        <end position="829"/>
    </location>
</feature>
<feature type="region of interest" description="Disordered" evidence="2">
    <location>
        <begin position="132"/>
        <end position="156"/>
    </location>
</feature>
<evidence type="ECO:0000256" key="1">
    <source>
        <dbReference type="SAM" id="Coils"/>
    </source>
</evidence>
<dbReference type="Proteomes" id="UP000054549">
    <property type="component" value="Unassembled WGS sequence"/>
</dbReference>